<sequence length="192" mass="22499">MVSFSPECKSCYSIHIKVVILVGSTCADIPANLKNLTSWLNPEYVKYKCPNGFEFKISGYPFFFSNCTVRNIWEPSEVEECIPRKCLKDPVEPFENMTVRWPNQSRSGGIEIKYHCPFRYTTDHYGTRVQSNTCIWNNETDLMEWTPDVIYPCSRKYELYLIIIEYASRETQVFHLCEKVMISINMVQELGR</sequence>
<dbReference type="AlphaFoldDB" id="A0A7R8CJ16"/>
<reference evidence="2" key="1">
    <citation type="submission" date="2021-02" db="EMBL/GenBank/DDBJ databases">
        <authorList>
            <person name="Bekaert M."/>
        </authorList>
    </citation>
    <scope>NUCLEOTIDE SEQUENCE</scope>
    <source>
        <strain evidence="2">IoA-00</strain>
    </source>
</reference>
<keyword evidence="1" id="KW-0768">Sushi</keyword>
<evidence type="ECO:0000313" key="2">
    <source>
        <dbReference type="EMBL" id="CAF2838182.1"/>
    </source>
</evidence>
<dbReference type="EMBL" id="HG994593">
    <property type="protein sequence ID" value="CAF2838182.1"/>
    <property type="molecule type" value="Genomic_DNA"/>
</dbReference>
<protein>
    <submittedName>
        <fullName evidence="2">(salmon louse) hypothetical protein</fullName>
    </submittedName>
</protein>
<dbReference type="OrthoDB" id="7357196at2759"/>
<organism evidence="2 3">
    <name type="scientific">Lepeophtheirus salmonis</name>
    <name type="common">Salmon louse</name>
    <name type="synonym">Caligus salmonis</name>
    <dbReference type="NCBI Taxonomy" id="72036"/>
    <lineage>
        <taxon>Eukaryota</taxon>
        <taxon>Metazoa</taxon>
        <taxon>Ecdysozoa</taxon>
        <taxon>Arthropoda</taxon>
        <taxon>Crustacea</taxon>
        <taxon>Multicrustacea</taxon>
        <taxon>Hexanauplia</taxon>
        <taxon>Copepoda</taxon>
        <taxon>Siphonostomatoida</taxon>
        <taxon>Caligidae</taxon>
        <taxon>Lepeophtheirus</taxon>
    </lineage>
</organism>
<evidence type="ECO:0000313" key="3">
    <source>
        <dbReference type="Proteomes" id="UP000675881"/>
    </source>
</evidence>
<gene>
    <name evidence="2" type="ORF">LSAA_4912</name>
</gene>
<name>A0A7R8CJ16_LEPSM</name>
<dbReference type="Proteomes" id="UP000675881">
    <property type="component" value="Chromosome 14"/>
</dbReference>
<keyword evidence="3" id="KW-1185">Reference proteome</keyword>
<evidence type="ECO:0000256" key="1">
    <source>
        <dbReference type="PROSITE-ProRule" id="PRU00302"/>
    </source>
</evidence>
<comment type="caution">
    <text evidence="1">Lacks conserved residue(s) required for the propagation of feature annotation.</text>
</comment>
<proteinExistence type="predicted"/>
<dbReference type="InterPro" id="IPR000436">
    <property type="entry name" value="Sushi_SCR_CCP_dom"/>
</dbReference>
<dbReference type="PROSITE" id="PS50923">
    <property type="entry name" value="SUSHI"/>
    <property type="match status" value="1"/>
</dbReference>
<accession>A0A7R8CJ16</accession>